<dbReference type="AlphaFoldDB" id="A0ABD1XZC3"/>
<accession>A0ABD1XZC3</accession>
<protein>
    <recommendedName>
        <fullName evidence="3">PhoD-like phosphatase metallophosphatase domain-containing protein</fullName>
    </recommendedName>
</protein>
<comment type="caution">
    <text evidence="1">The sequence shown here is derived from an EMBL/GenBank/DDBJ whole genome shotgun (WGS) entry which is preliminary data.</text>
</comment>
<evidence type="ECO:0008006" key="3">
    <source>
        <dbReference type="Google" id="ProtNLM"/>
    </source>
</evidence>
<dbReference type="PANTHER" id="PTHR33987:SF2">
    <property type="entry name" value="ALKALINE PHOSPHATASE D"/>
    <property type="match status" value="1"/>
</dbReference>
<dbReference type="InterPro" id="IPR038607">
    <property type="entry name" value="PhoD-like_sf"/>
</dbReference>
<proteinExistence type="predicted"/>
<dbReference type="InterPro" id="IPR029052">
    <property type="entry name" value="Metallo-depent_PP-like"/>
</dbReference>
<dbReference type="PANTHER" id="PTHR33987">
    <property type="entry name" value="CALCINEURIN-LIKE METALLO-PHOSPHOESTERASE SUPERFAMILY PROTEIN"/>
    <property type="match status" value="1"/>
</dbReference>
<dbReference type="EMBL" id="JBHFFA010000006">
    <property type="protein sequence ID" value="KAL2619841.1"/>
    <property type="molecule type" value="Genomic_DNA"/>
</dbReference>
<dbReference type="SUPFAM" id="SSF56300">
    <property type="entry name" value="Metallo-dependent phosphatases"/>
    <property type="match status" value="1"/>
</dbReference>
<reference evidence="1 2" key="1">
    <citation type="submission" date="2024-09" db="EMBL/GenBank/DDBJ databases">
        <title>Chromosome-scale assembly of Riccia fluitans.</title>
        <authorList>
            <person name="Paukszto L."/>
            <person name="Sawicki J."/>
            <person name="Karawczyk K."/>
            <person name="Piernik-Szablinska J."/>
            <person name="Szczecinska M."/>
            <person name="Mazdziarz M."/>
        </authorList>
    </citation>
    <scope>NUCLEOTIDE SEQUENCE [LARGE SCALE GENOMIC DNA]</scope>
    <source>
        <strain evidence="1">Rf_01</strain>
        <tissue evidence="1">Aerial parts of the thallus</tissue>
    </source>
</reference>
<evidence type="ECO:0000313" key="2">
    <source>
        <dbReference type="Proteomes" id="UP001605036"/>
    </source>
</evidence>
<organism evidence="1 2">
    <name type="scientific">Riccia fluitans</name>
    <dbReference type="NCBI Taxonomy" id="41844"/>
    <lineage>
        <taxon>Eukaryota</taxon>
        <taxon>Viridiplantae</taxon>
        <taxon>Streptophyta</taxon>
        <taxon>Embryophyta</taxon>
        <taxon>Marchantiophyta</taxon>
        <taxon>Marchantiopsida</taxon>
        <taxon>Marchantiidae</taxon>
        <taxon>Marchantiales</taxon>
        <taxon>Ricciaceae</taxon>
        <taxon>Riccia</taxon>
    </lineage>
</organism>
<dbReference type="Gene3D" id="3.60.21.70">
    <property type="entry name" value="PhoD-like phosphatase"/>
    <property type="match status" value="1"/>
</dbReference>
<dbReference type="Proteomes" id="UP001605036">
    <property type="component" value="Unassembled WGS sequence"/>
</dbReference>
<sequence>MLTSRLRRRSRFQLLEKLAISVSLLACVGCLGYLFQLSASFFDSPLPDPDVSLIRPHYPGLDQYDSSREEEVESEFTNLKLQDELSDTGTTFVDSQQLEDGRSESESLSKIRHDNEPISRVAFGSCTSRRAIRQPIWSQGIIASAPQAWIWAGDIAYMDWPDVNCKANPDHFQCNCSRDWLHVNRQTCLAGDVPHAREKLEVQLQNPDYKEFVRYMCPNMSSGPQDLALCSKPILGTWDDHDYNWQDGDKRLPTKEEQKHLFLDAFGVPSESPRRIKDRGIYWKHTLNEGIQGKEIDVILLDERFDRDSKPCEIRREFCKLVAGPDPRKYKHEWCKDFLSGGTDGRGSCCSKDERIWAGWCKLNPQLGDDELWEAACNPASKMYGIPGLEIDTSSGAPFRSGLTLNSKNGEGVLCEVLGVQQRAWLQDELYKSRAPLKLIVSGSPVFNNPEDFVCGKALKWRPAVNCSCFDDYDCYRPAQMNLLHLMAHAPGCVVVLTGDFHFSDIKVLQPGKKSYSDAYNSFHLPRPVYQVMASGLTTDTAQKVTCDGYRVDKLGFRPGGECAFVSGPAFGMIEIDWDAPEQLVKLQVRDEFGEVQLESTLKLDTCSTG</sequence>
<keyword evidence="2" id="KW-1185">Reference proteome</keyword>
<evidence type="ECO:0000313" key="1">
    <source>
        <dbReference type="EMBL" id="KAL2619841.1"/>
    </source>
</evidence>
<gene>
    <name evidence="1" type="ORF">R1flu_000046</name>
</gene>
<name>A0ABD1XZC3_9MARC</name>